<dbReference type="PANTHER" id="PTHR46229:SF2">
    <property type="entry name" value="BOLA-LIKE PROTEIN 1"/>
    <property type="match status" value="1"/>
</dbReference>
<feature type="region of interest" description="Disordered" evidence="3">
    <location>
        <begin position="41"/>
        <end position="63"/>
    </location>
</feature>
<dbReference type="Gene3D" id="3.30.300.90">
    <property type="entry name" value="BolA-like"/>
    <property type="match status" value="1"/>
</dbReference>
<accession>A0A6B2LU73</accession>
<reference evidence="4" key="1">
    <citation type="journal article" date="2020" name="J. Eukaryot. Microbiol.">
        <title>De novo Sequencing, Assembly and Annotation of the Transcriptome for the Free-Living Testate Amoeba Arcella intermedia.</title>
        <authorList>
            <person name="Ribeiro G.M."/>
            <person name="Porfirio-Sousa A.L."/>
            <person name="Maurer-Alcala X.X."/>
            <person name="Katz L.A."/>
            <person name="Lahr D.J.G."/>
        </authorList>
    </citation>
    <scope>NUCLEOTIDE SEQUENCE</scope>
</reference>
<dbReference type="InterPro" id="IPR036065">
    <property type="entry name" value="BolA-like_sf"/>
</dbReference>
<dbReference type="InterPro" id="IPR002634">
    <property type="entry name" value="BolA"/>
</dbReference>
<dbReference type="PIRSF" id="PIRSF003113">
    <property type="entry name" value="BolA"/>
    <property type="match status" value="1"/>
</dbReference>
<evidence type="ECO:0000256" key="2">
    <source>
        <dbReference type="RuleBase" id="RU003860"/>
    </source>
</evidence>
<feature type="compositionally biased region" description="Polar residues" evidence="3">
    <location>
        <begin position="44"/>
        <end position="56"/>
    </location>
</feature>
<evidence type="ECO:0008006" key="5">
    <source>
        <dbReference type="Google" id="ProtNLM"/>
    </source>
</evidence>
<dbReference type="AlphaFoldDB" id="A0A6B2LU73"/>
<proteinExistence type="inferred from homology"/>
<comment type="similarity">
    <text evidence="1 2">Belongs to the BolA/IbaG family.</text>
</comment>
<evidence type="ECO:0000256" key="3">
    <source>
        <dbReference type="SAM" id="MobiDB-lite"/>
    </source>
</evidence>
<dbReference type="EMBL" id="GIBP01011292">
    <property type="protein sequence ID" value="NDV40261.1"/>
    <property type="molecule type" value="Transcribed_RNA"/>
</dbReference>
<dbReference type="Pfam" id="PF01722">
    <property type="entry name" value="BolA"/>
    <property type="match status" value="1"/>
</dbReference>
<name>A0A6B2LU73_9EUKA</name>
<evidence type="ECO:0000256" key="1">
    <source>
        <dbReference type="ARBA" id="ARBA00005578"/>
    </source>
</evidence>
<protein>
    <recommendedName>
        <fullName evidence="5">BolA-like protein</fullName>
    </recommendedName>
</protein>
<organism evidence="4">
    <name type="scientific">Arcella intermedia</name>
    <dbReference type="NCBI Taxonomy" id="1963864"/>
    <lineage>
        <taxon>Eukaryota</taxon>
        <taxon>Amoebozoa</taxon>
        <taxon>Tubulinea</taxon>
        <taxon>Elardia</taxon>
        <taxon>Arcellinida</taxon>
        <taxon>Sphaerothecina</taxon>
        <taxon>Arcellidae</taxon>
        <taxon>Arcella</taxon>
    </lineage>
</organism>
<dbReference type="SUPFAM" id="SSF82657">
    <property type="entry name" value="BolA-like"/>
    <property type="match status" value="1"/>
</dbReference>
<dbReference type="PANTHER" id="PTHR46229">
    <property type="entry name" value="BOLA TRANSCRIPTION REGULATOR"/>
    <property type="match status" value="1"/>
</dbReference>
<dbReference type="InterPro" id="IPR050961">
    <property type="entry name" value="BolA/IbaG_stress_morph_reg"/>
</dbReference>
<evidence type="ECO:0000313" key="4">
    <source>
        <dbReference type="EMBL" id="NDV40261.1"/>
    </source>
</evidence>
<sequence length="63" mass="6897">MVSSEFEGKSLLEQHRMVNTTLQEELQSGVHALALKTMTPERWSAQSGSSNFTTPNCLGGSKK</sequence>